<dbReference type="GO" id="GO:0000160">
    <property type="term" value="P:phosphorelay signal transduction system"/>
    <property type="evidence" value="ECO:0007669"/>
    <property type="project" value="InterPro"/>
</dbReference>
<dbReference type="InterPro" id="IPR051677">
    <property type="entry name" value="AfsR-DnrI-RedD_regulator"/>
</dbReference>
<dbReference type="Proteomes" id="UP000587527">
    <property type="component" value="Unassembled WGS sequence"/>
</dbReference>
<feature type="repeat" description="TPR" evidence="5">
    <location>
        <begin position="843"/>
        <end position="876"/>
    </location>
</feature>
<dbReference type="PROSITE" id="PS50005">
    <property type="entry name" value="TPR"/>
    <property type="match status" value="2"/>
</dbReference>
<dbReference type="SUPFAM" id="SSF46894">
    <property type="entry name" value="C-terminal effector domain of the bipartite response regulators"/>
    <property type="match status" value="1"/>
</dbReference>
<dbReference type="Pfam" id="PF13424">
    <property type="entry name" value="TPR_12"/>
    <property type="match status" value="2"/>
</dbReference>
<comment type="caution">
    <text evidence="8">The sequence shown here is derived from an EMBL/GenBank/DDBJ whole genome shotgun (WGS) entry which is preliminary data.</text>
</comment>
<evidence type="ECO:0000256" key="1">
    <source>
        <dbReference type="ARBA" id="ARBA00005820"/>
    </source>
</evidence>
<evidence type="ECO:0000313" key="8">
    <source>
        <dbReference type="EMBL" id="MBB5873998.1"/>
    </source>
</evidence>
<dbReference type="Gene3D" id="1.10.10.10">
    <property type="entry name" value="Winged helix-like DNA-binding domain superfamily/Winged helix DNA-binding domain"/>
    <property type="match status" value="1"/>
</dbReference>
<dbReference type="PRINTS" id="PR00364">
    <property type="entry name" value="DISEASERSIST"/>
</dbReference>
<dbReference type="InterPro" id="IPR016032">
    <property type="entry name" value="Sig_transdc_resp-reg_C-effctor"/>
</dbReference>
<feature type="DNA-binding region" description="OmpR/PhoB-type" evidence="6">
    <location>
        <begin position="1"/>
        <end position="96"/>
    </location>
</feature>
<dbReference type="SUPFAM" id="SSF48452">
    <property type="entry name" value="TPR-like"/>
    <property type="match status" value="2"/>
</dbReference>
<dbReference type="InterPro" id="IPR005158">
    <property type="entry name" value="BTAD"/>
</dbReference>
<comment type="similarity">
    <text evidence="1">Belongs to the AfsR/DnrI/RedD regulatory family.</text>
</comment>
<protein>
    <submittedName>
        <fullName evidence="8">DNA-binding SARP family transcriptional activator</fullName>
    </submittedName>
</protein>
<dbReference type="RefSeq" id="WP_184845737.1">
    <property type="nucleotide sequence ID" value="NZ_JACHMN010000003.1"/>
</dbReference>
<dbReference type="SMART" id="SM00028">
    <property type="entry name" value="TPR"/>
    <property type="match status" value="5"/>
</dbReference>
<dbReference type="Pfam" id="PF03704">
    <property type="entry name" value="BTAD"/>
    <property type="match status" value="1"/>
</dbReference>
<keyword evidence="2" id="KW-0805">Transcription regulation</keyword>
<feature type="repeat" description="TPR" evidence="5">
    <location>
        <begin position="883"/>
        <end position="916"/>
    </location>
</feature>
<dbReference type="CDD" id="cd15831">
    <property type="entry name" value="BTAD"/>
    <property type="match status" value="1"/>
</dbReference>
<accession>A0A841C2L0</accession>
<dbReference type="GO" id="GO:0006355">
    <property type="term" value="P:regulation of DNA-templated transcription"/>
    <property type="evidence" value="ECO:0007669"/>
    <property type="project" value="InterPro"/>
</dbReference>
<feature type="domain" description="OmpR/PhoB-type" evidence="7">
    <location>
        <begin position="1"/>
        <end position="96"/>
    </location>
</feature>
<dbReference type="SMART" id="SM01043">
    <property type="entry name" value="BTAD"/>
    <property type="match status" value="1"/>
</dbReference>
<name>A0A841C2L0_9ACTN</name>
<dbReference type="GO" id="GO:0003677">
    <property type="term" value="F:DNA binding"/>
    <property type="evidence" value="ECO:0007669"/>
    <property type="project" value="UniProtKB-UniRule"/>
</dbReference>
<dbReference type="Pfam" id="PF00931">
    <property type="entry name" value="NB-ARC"/>
    <property type="match status" value="1"/>
</dbReference>
<dbReference type="InterPro" id="IPR019734">
    <property type="entry name" value="TPR_rpt"/>
</dbReference>
<dbReference type="PROSITE" id="PS51755">
    <property type="entry name" value="OMPR_PHOB"/>
    <property type="match status" value="1"/>
</dbReference>
<evidence type="ECO:0000256" key="5">
    <source>
        <dbReference type="PROSITE-ProRule" id="PRU00339"/>
    </source>
</evidence>
<evidence type="ECO:0000256" key="2">
    <source>
        <dbReference type="ARBA" id="ARBA00023015"/>
    </source>
</evidence>
<reference evidence="8 9" key="1">
    <citation type="submission" date="2020-08" db="EMBL/GenBank/DDBJ databases">
        <title>Sequencing the genomes of 1000 actinobacteria strains.</title>
        <authorList>
            <person name="Klenk H.-P."/>
        </authorList>
    </citation>
    <scope>NUCLEOTIDE SEQUENCE [LARGE SCALE GENOMIC DNA]</scope>
    <source>
        <strain evidence="8 9">DSM 45362</strain>
    </source>
</reference>
<evidence type="ECO:0000256" key="4">
    <source>
        <dbReference type="ARBA" id="ARBA00023163"/>
    </source>
</evidence>
<keyword evidence="5" id="KW-0802">TPR repeat</keyword>
<sequence length="933" mass="101392">MVRFKLLGPVEVRTDDDTLIDIGPPRQRTVLAALAVDAGRPVLLDTLIDRVWGPAPPQRARHALYVYISHLRTICDELGGGEVALLHRSRGYVLETDLDRVDTHLFRSLLAQARAPQLDDEQRAALLRRALRLWRGNPLADITGDWADRVREGWTQQRSDAVLRYAAIELRLGEPQSGVDMLTDLVADNPLAEPPVAALMRALHAAGRHAEALECYTELRTRLVTGLGVEPGDEVSSLHRALLRGEVEAPARTPAAPAAAVPAQLPLDLRGFTGRDHEIAQLDALAGGDGGSPATMAIATLSGTAGVGKTTLAVHWAHRQRQRFPDGQLYVNLRGFDPTGAVMTTAEAMRGFLDALGVAPQRVPPGVETQSALLRSLLAGRRVLMLLDNARDADQVRPLLPGAPGCMVLVTSRQQLTGLITTEGARPITLDVLSHDDARRLLVRLLGPDRVAAEPDATDEIIQRCARLPLALGIIAARATVNTGFALAALAAELRESPGGLDALAGSDPATDIRVVLSWSYRTLTAPAARLFRLLGLHTGPDISAAAAASLTETTSAAIRPLLAELTRAHLVIEHAPGRFTQHDLLRAYAAELTGAHDRATERREALLRLLGHYVLTGHRATVLLNPHRNPIDIPDDLRGVTWVAPETIADDIAAKGWFSREMETVLAAIDQAAAAGLHDHVSQLAWTIADFLDRQGHWNDMVAIHHTALASATISGDLPGQARAHHCLAVANARYSRYDEAHQHVQHAFDIFARLGDDAGRARAHFSRAWLYEQRGDYAQALAHDTQALQWFRAAGHRVGQANALNGIGWCHTQLGDHRAALDHCRQALALHEEIGDRYGQSHAWDSIGFAHHQLGEHADAARCFQRAIDLRREDGDRSGEAKTLVRLGDAHESAGERREAVESWRDALKIFDDLGVTDGEAGELRRKLGRA</sequence>
<proteinExistence type="inferred from homology"/>
<evidence type="ECO:0000259" key="7">
    <source>
        <dbReference type="PROSITE" id="PS51755"/>
    </source>
</evidence>
<dbReference type="AlphaFoldDB" id="A0A841C2L0"/>
<dbReference type="InterPro" id="IPR027417">
    <property type="entry name" value="P-loop_NTPase"/>
</dbReference>
<keyword evidence="9" id="KW-1185">Reference proteome</keyword>
<dbReference type="InterPro" id="IPR001867">
    <property type="entry name" value="OmpR/PhoB-type_DNA-bd"/>
</dbReference>
<gene>
    <name evidence="8" type="ORF">F4553_007432</name>
</gene>
<dbReference type="InterPro" id="IPR036388">
    <property type="entry name" value="WH-like_DNA-bd_sf"/>
</dbReference>
<dbReference type="GO" id="GO:0043531">
    <property type="term" value="F:ADP binding"/>
    <property type="evidence" value="ECO:0007669"/>
    <property type="project" value="InterPro"/>
</dbReference>
<dbReference type="Gene3D" id="3.40.50.300">
    <property type="entry name" value="P-loop containing nucleotide triphosphate hydrolases"/>
    <property type="match status" value="1"/>
</dbReference>
<dbReference type="InterPro" id="IPR002182">
    <property type="entry name" value="NB-ARC"/>
</dbReference>
<evidence type="ECO:0000256" key="6">
    <source>
        <dbReference type="PROSITE-ProRule" id="PRU01091"/>
    </source>
</evidence>
<evidence type="ECO:0000256" key="3">
    <source>
        <dbReference type="ARBA" id="ARBA00023125"/>
    </source>
</evidence>
<dbReference type="PANTHER" id="PTHR35807">
    <property type="entry name" value="TRANSCRIPTIONAL REGULATOR REDD-RELATED"/>
    <property type="match status" value="1"/>
</dbReference>
<dbReference type="EMBL" id="JACHMN010000003">
    <property type="protein sequence ID" value="MBB5873998.1"/>
    <property type="molecule type" value="Genomic_DNA"/>
</dbReference>
<dbReference type="SUPFAM" id="SSF52540">
    <property type="entry name" value="P-loop containing nucleoside triphosphate hydrolases"/>
    <property type="match status" value="1"/>
</dbReference>
<dbReference type="InterPro" id="IPR011990">
    <property type="entry name" value="TPR-like_helical_dom_sf"/>
</dbReference>
<dbReference type="SMART" id="SM00862">
    <property type="entry name" value="Trans_reg_C"/>
    <property type="match status" value="1"/>
</dbReference>
<dbReference type="Gene3D" id="1.25.40.10">
    <property type="entry name" value="Tetratricopeptide repeat domain"/>
    <property type="match status" value="2"/>
</dbReference>
<dbReference type="Pfam" id="PF00486">
    <property type="entry name" value="Trans_reg_C"/>
    <property type="match status" value="1"/>
</dbReference>
<keyword evidence="4" id="KW-0804">Transcription</keyword>
<dbReference type="PANTHER" id="PTHR35807:SF1">
    <property type="entry name" value="TRANSCRIPTIONAL REGULATOR REDD"/>
    <property type="match status" value="1"/>
</dbReference>
<keyword evidence="3 6" id="KW-0238">DNA-binding</keyword>
<organism evidence="8 9">
    <name type="scientific">Allocatelliglobosispora scoriae</name>
    <dbReference type="NCBI Taxonomy" id="643052"/>
    <lineage>
        <taxon>Bacteria</taxon>
        <taxon>Bacillati</taxon>
        <taxon>Actinomycetota</taxon>
        <taxon>Actinomycetes</taxon>
        <taxon>Micromonosporales</taxon>
        <taxon>Micromonosporaceae</taxon>
        <taxon>Allocatelliglobosispora</taxon>
    </lineage>
</organism>
<evidence type="ECO:0000313" key="9">
    <source>
        <dbReference type="Proteomes" id="UP000587527"/>
    </source>
</evidence>